<reference evidence="5" key="1">
    <citation type="submission" date="2022-10" db="EMBL/GenBank/DDBJ databases">
        <title>The WGS of Solirubrobacter sp. CPCC 204708.</title>
        <authorList>
            <person name="Jiang Z."/>
        </authorList>
    </citation>
    <scope>NUCLEOTIDE SEQUENCE</scope>
    <source>
        <strain evidence="5">CPCC 204708</strain>
    </source>
</reference>
<name>A0ABT4RBY0_9ACTN</name>
<dbReference type="InterPro" id="IPR023228">
    <property type="entry name" value="SAM_OH_AdoTrfase_N_sf"/>
</dbReference>
<dbReference type="Pfam" id="PF01887">
    <property type="entry name" value="SAM_HAT_N"/>
    <property type="match status" value="1"/>
</dbReference>
<organism evidence="5 6">
    <name type="scientific">Solirubrobacter deserti</name>
    <dbReference type="NCBI Taxonomy" id="2282478"/>
    <lineage>
        <taxon>Bacteria</taxon>
        <taxon>Bacillati</taxon>
        <taxon>Actinomycetota</taxon>
        <taxon>Thermoleophilia</taxon>
        <taxon>Solirubrobacterales</taxon>
        <taxon>Solirubrobacteraceae</taxon>
        <taxon>Solirubrobacter</taxon>
    </lineage>
</organism>
<evidence type="ECO:0000313" key="6">
    <source>
        <dbReference type="Proteomes" id="UP001147700"/>
    </source>
</evidence>
<feature type="domain" description="S-adenosyl-l-methionine hydroxide adenosyltransferase N-terminal" evidence="3">
    <location>
        <begin position="2"/>
        <end position="142"/>
    </location>
</feature>
<evidence type="ECO:0000313" key="5">
    <source>
        <dbReference type="EMBL" id="MDA0136034.1"/>
    </source>
</evidence>
<dbReference type="Gene3D" id="3.40.50.10790">
    <property type="entry name" value="S-adenosyl-l-methionine hydroxide adenosyltransferase, N-terminal"/>
    <property type="match status" value="1"/>
</dbReference>
<feature type="domain" description="S-adenosyl-l-methionine hydroxide adenosyltransferase C-terminal" evidence="4">
    <location>
        <begin position="164"/>
        <end position="237"/>
    </location>
</feature>
<dbReference type="SUPFAM" id="SSF102522">
    <property type="entry name" value="Bacterial fluorinating enzyme, N-terminal domain"/>
    <property type="match status" value="1"/>
</dbReference>
<protein>
    <submittedName>
        <fullName evidence="5">SAM-dependent chlorinase/fluorinase</fullName>
    </submittedName>
</protein>
<dbReference type="EMBL" id="JAPCID010000001">
    <property type="protein sequence ID" value="MDA0136034.1"/>
    <property type="molecule type" value="Genomic_DNA"/>
</dbReference>
<dbReference type="InterPro" id="IPR023227">
    <property type="entry name" value="SAM_OH_AdoTrfase_C_sf"/>
</dbReference>
<dbReference type="PANTHER" id="PTHR35092:SF1">
    <property type="entry name" value="CHLORINASE MJ1651"/>
    <property type="match status" value="1"/>
</dbReference>
<accession>A0ABT4RBY0</accession>
<proteinExistence type="inferred from homology"/>
<keyword evidence="1" id="KW-0949">S-adenosyl-L-methionine</keyword>
<dbReference type="PIRSF" id="PIRSF006779">
    <property type="entry name" value="UCP006779"/>
    <property type="match status" value="1"/>
</dbReference>
<comment type="similarity">
    <text evidence="2">Belongs to the SAM hydrolase / SAM-dependent halogenase family.</text>
</comment>
<dbReference type="RefSeq" id="WP_202954682.1">
    <property type="nucleotide sequence ID" value="NZ_JAPCID010000001.1"/>
</dbReference>
<evidence type="ECO:0000259" key="4">
    <source>
        <dbReference type="Pfam" id="PF20257"/>
    </source>
</evidence>
<dbReference type="InterPro" id="IPR046469">
    <property type="entry name" value="SAM_HAT_N"/>
</dbReference>
<dbReference type="Pfam" id="PF20257">
    <property type="entry name" value="SAM_HAT_C"/>
    <property type="match status" value="1"/>
</dbReference>
<dbReference type="InterPro" id="IPR002747">
    <property type="entry name" value="SAM_OH_AdoTrfase"/>
</dbReference>
<dbReference type="Gene3D" id="2.40.30.90">
    <property type="entry name" value="Bacterial fluorinating enzyme like"/>
    <property type="match status" value="1"/>
</dbReference>
<evidence type="ECO:0000256" key="2">
    <source>
        <dbReference type="ARBA" id="ARBA00024035"/>
    </source>
</evidence>
<dbReference type="InterPro" id="IPR046470">
    <property type="entry name" value="SAM_HAT_C"/>
</dbReference>
<dbReference type="SUPFAM" id="SSF101852">
    <property type="entry name" value="Bacterial fluorinating enzyme, C-terminal domain"/>
    <property type="match status" value="1"/>
</dbReference>
<evidence type="ECO:0000256" key="1">
    <source>
        <dbReference type="ARBA" id="ARBA00022691"/>
    </source>
</evidence>
<comment type="caution">
    <text evidence="5">The sequence shown here is derived from an EMBL/GenBank/DDBJ whole genome shotgun (WGS) entry which is preliminary data.</text>
</comment>
<keyword evidence="6" id="KW-1185">Reference proteome</keyword>
<sequence length="240" mass="24794">MITFLSDYGPGDEYVGVVEGVIARIAPHVRVIHLGHGVPAQDVRTGARRLARALPFTPAGVHLAVVDPGVGGDRRAVAIRCGARWLVGPDNGLLEPAAAAFGIDEVVDVGESPWRLEPVSATFHGRDLFGPVAAHLALGEAPDGPRFDGDELVRLPALPGDKVHVVEVDGFGNLITDAALPRSAVRIAGHEVAVGRTFGDVEPGGLVIYEDSAGDVAVAVNGGSAAALLGVRAGDELELR</sequence>
<dbReference type="Proteomes" id="UP001147700">
    <property type="component" value="Unassembled WGS sequence"/>
</dbReference>
<gene>
    <name evidence="5" type="ORF">OJ962_00880</name>
</gene>
<evidence type="ECO:0000259" key="3">
    <source>
        <dbReference type="Pfam" id="PF01887"/>
    </source>
</evidence>
<dbReference type="PANTHER" id="PTHR35092">
    <property type="entry name" value="CHLORINASE MJ1651"/>
    <property type="match status" value="1"/>
</dbReference>